<name>A0A0G0UBY6_9BACT</name>
<reference evidence="2 3" key="1">
    <citation type="journal article" date="2015" name="Nature">
        <title>rRNA introns, odd ribosomes, and small enigmatic genomes across a large radiation of phyla.</title>
        <authorList>
            <person name="Brown C.T."/>
            <person name="Hug L.A."/>
            <person name="Thomas B.C."/>
            <person name="Sharon I."/>
            <person name="Castelle C.J."/>
            <person name="Singh A."/>
            <person name="Wilkins M.J."/>
            <person name="Williams K.H."/>
            <person name="Banfield J.F."/>
        </authorList>
    </citation>
    <scope>NUCLEOTIDE SEQUENCE [LARGE SCALE GENOMIC DNA]</scope>
</reference>
<dbReference type="Proteomes" id="UP000034616">
    <property type="component" value="Unassembled WGS sequence"/>
</dbReference>
<evidence type="ECO:0008006" key="4">
    <source>
        <dbReference type="Google" id="ProtNLM"/>
    </source>
</evidence>
<accession>A0A0G0UBY6</accession>
<organism evidence="2 3">
    <name type="scientific">Candidatus Uhrbacteria bacterium GW2011_GWC2_41_11</name>
    <dbReference type="NCBI Taxonomy" id="1618985"/>
    <lineage>
        <taxon>Bacteria</taxon>
        <taxon>Candidatus Uhriibacteriota</taxon>
    </lineage>
</organism>
<sequence length="83" mass="9919">MLPRFIGLKEFRQNMAKVSADAFKQGRRLIILRKNRPLFELRPFSEKEEVFEKLLLEIQEAKEDIKKKQVYSLKQVKKRIGLS</sequence>
<dbReference type="SUPFAM" id="SSF143120">
    <property type="entry name" value="YefM-like"/>
    <property type="match status" value="1"/>
</dbReference>
<dbReference type="InterPro" id="IPR036165">
    <property type="entry name" value="YefM-like_sf"/>
</dbReference>
<gene>
    <name evidence="2" type="ORF">UU35_C0012G0011</name>
</gene>
<proteinExistence type="inferred from homology"/>
<evidence type="ECO:0000313" key="3">
    <source>
        <dbReference type="Proteomes" id="UP000034616"/>
    </source>
</evidence>
<dbReference type="AlphaFoldDB" id="A0A0G0UBY6"/>
<comment type="caution">
    <text evidence="2">The sequence shown here is derived from an EMBL/GenBank/DDBJ whole genome shotgun (WGS) entry which is preliminary data.</text>
</comment>
<evidence type="ECO:0000256" key="1">
    <source>
        <dbReference type="ARBA" id="ARBA00009981"/>
    </source>
</evidence>
<protein>
    <recommendedName>
        <fullName evidence="4">Antitoxin</fullName>
    </recommendedName>
</protein>
<evidence type="ECO:0000313" key="2">
    <source>
        <dbReference type="EMBL" id="KKR86494.1"/>
    </source>
</evidence>
<comment type="similarity">
    <text evidence="1">Belongs to the phD/YefM antitoxin family.</text>
</comment>
<dbReference type="EMBL" id="LCAH01000012">
    <property type="protein sequence ID" value="KKR86494.1"/>
    <property type="molecule type" value="Genomic_DNA"/>
</dbReference>